<feature type="transmembrane region" description="Helical" evidence="1">
    <location>
        <begin position="168"/>
        <end position="188"/>
    </location>
</feature>
<organism evidence="2 3">
    <name type="scientific">Zongyangia hominis</name>
    <dbReference type="NCBI Taxonomy" id="2763677"/>
    <lineage>
        <taxon>Bacteria</taxon>
        <taxon>Bacillati</taxon>
        <taxon>Bacillota</taxon>
        <taxon>Clostridia</taxon>
        <taxon>Eubacteriales</taxon>
        <taxon>Oscillospiraceae</taxon>
        <taxon>Zongyangia</taxon>
    </lineage>
</organism>
<gene>
    <name evidence="2" type="ORF">H8709_08635</name>
</gene>
<dbReference type="PANTHER" id="PTHR42867:SF1">
    <property type="entry name" value="MEMBRANE PROTEIN-RELATED"/>
    <property type="match status" value="1"/>
</dbReference>
<evidence type="ECO:0000313" key="3">
    <source>
        <dbReference type="Proteomes" id="UP000660861"/>
    </source>
</evidence>
<keyword evidence="1" id="KW-0472">Membrane</keyword>
<reference evidence="2" key="1">
    <citation type="submission" date="2020-08" db="EMBL/GenBank/DDBJ databases">
        <title>Genome public.</title>
        <authorList>
            <person name="Liu C."/>
            <person name="Sun Q."/>
        </authorList>
    </citation>
    <scope>NUCLEOTIDE SEQUENCE</scope>
    <source>
        <strain evidence="2">NSJ-54</strain>
    </source>
</reference>
<feature type="transmembrane region" description="Helical" evidence="1">
    <location>
        <begin position="233"/>
        <end position="252"/>
    </location>
</feature>
<name>A0A926EF19_9FIRM</name>
<dbReference type="EMBL" id="JACRTC010000005">
    <property type="protein sequence ID" value="MBC8570891.1"/>
    <property type="molecule type" value="Genomic_DNA"/>
</dbReference>
<dbReference type="PANTHER" id="PTHR42867">
    <property type="entry name" value="MEMBRANE PROTEIN-RELATED"/>
    <property type="match status" value="1"/>
</dbReference>
<accession>A0A926EF19</accession>
<protein>
    <submittedName>
        <fullName evidence="2">DUF1385 domain-containing protein</fullName>
    </submittedName>
</protein>
<dbReference type="AlphaFoldDB" id="A0A926EF19"/>
<dbReference type="InterPro" id="IPR010787">
    <property type="entry name" value="DUF1385"/>
</dbReference>
<sequence>MALRGLTDTIVPPRGYRGRKGALHLHNKKNFKTSIGGQALIEGVMMKGVSQSCMAVRTPSGEIDVETWDNPKAKWYKKVPIIRGVINFVVMLIEGYRTLMKSAEKAGFDEAESESKFDQWLSKVFGEKLMGVISVVALILGVALALLLFMVIPAFLTKFLRPMIGSQIALSAIEGVIKIAIFVGYLALVSRMEDIHRVFEYHGAEHKTIFCYEHGNEMTVENILKEKRFHPRCGTSFLLIVLVLSILVFSVVTWDSLVLRVVLKFAFLPLVVGVAYEIIKFAGRHDNPFTRAISAPGMWLQRLTTAEPDASQVEVALASFLPVLPKDESEDDRW</sequence>
<feature type="transmembrane region" description="Helical" evidence="1">
    <location>
        <begin position="258"/>
        <end position="279"/>
    </location>
</feature>
<keyword evidence="1" id="KW-0812">Transmembrane</keyword>
<comment type="caution">
    <text evidence="2">The sequence shown here is derived from an EMBL/GenBank/DDBJ whole genome shotgun (WGS) entry which is preliminary data.</text>
</comment>
<feature type="transmembrane region" description="Helical" evidence="1">
    <location>
        <begin position="129"/>
        <end position="156"/>
    </location>
</feature>
<keyword evidence="1" id="KW-1133">Transmembrane helix</keyword>
<proteinExistence type="predicted"/>
<keyword evidence="3" id="KW-1185">Reference proteome</keyword>
<evidence type="ECO:0000313" key="2">
    <source>
        <dbReference type="EMBL" id="MBC8570891.1"/>
    </source>
</evidence>
<evidence type="ECO:0000256" key="1">
    <source>
        <dbReference type="SAM" id="Phobius"/>
    </source>
</evidence>
<dbReference type="Proteomes" id="UP000660861">
    <property type="component" value="Unassembled WGS sequence"/>
</dbReference>
<dbReference type="Pfam" id="PF07136">
    <property type="entry name" value="DUF1385"/>
    <property type="match status" value="1"/>
</dbReference>